<organism evidence="1">
    <name type="scientific">Candidatus Nitricoxidivorans perseverans</name>
    <dbReference type="NCBI Taxonomy" id="2975601"/>
    <lineage>
        <taxon>Bacteria</taxon>
        <taxon>Pseudomonadati</taxon>
        <taxon>Pseudomonadota</taxon>
        <taxon>Betaproteobacteria</taxon>
        <taxon>Nitrosomonadales</taxon>
        <taxon>Sterolibacteriaceae</taxon>
        <taxon>Candidatus Nitricoxidivorans</taxon>
    </lineage>
</organism>
<dbReference type="KEGG" id="npv:OHM77_01975"/>
<dbReference type="Proteomes" id="UP001234916">
    <property type="component" value="Chromosome"/>
</dbReference>
<dbReference type="EMBL" id="CP107246">
    <property type="protein sequence ID" value="WIM06083.1"/>
    <property type="molecule type" value="Genomic_DNA"/>
</dbReference>
<sequence>MNAAVPEEAFREVLVRGGWYRLGGVVDASGRRIADDIKRWAEAELAARDDDMQALADDFAGRGLRATRFNGKTHYRVAATGDGPTDFLQLEIEELQEVACHPLFAGDAPPSDIEEIVDPAGPCDGQDPLGAPFLVERRITDIADFLARMRAQRPEPQPVHRFVEDWRRSGAGAATPFASHWVFAVREHLDRYRQCVLNATPVATLNGPPPRFESVFGAQGLALHEALKRFDCQAGYPMAWFFHMLTTKTVPHAVASAAIEDVQAGFRYLPDRDVQVVRDWLHRPYGF</sequence>
<dbReference type="AlphaFoldDB" id="A0AA49FM69"/>
<evidence type="ECO:0000313" key="1">
    <source>
        <dbReference type="EMBL" id="WIM06083.1"/>
    </source>
</evidence>
<accession>A0AA49FM69</accession>
<protein>
    <submittedName>
        <fullName evidence="1">Uncharacterized protein</fullName>
    </submittedName>
</protein>
<proteinExistence type="predicted"/>
<name>A0AA49FM69_9PROT</name>
<reference evidence="1" key="1">
    <citation type="journal article" date="2023" name="Nat. Microbiol.">
        <title>Enrichment and characterization of a nitric oxide-reducing microbial community in a continuous bioreactor.</title>
        <authorList>
            <person name="Garrido-Amador P."/>
            <person name="Stortenbeker N."/>
            <person name="Wessels H.J.C.T."/>
            <person name="Speth D.R."/>
            <person name="Garcia-Heredia I."/>
            <person name="Kartal B."/>
        </authorList>
    </citation>
    <scope>NUCLEOTIDE SEQUENCE</scope>
    <source>
        <strain evidence="1">MAG1</strain>
    </source>
</reference>
<gene>
    <name evidence="1" type="ORF">OHM77_01975</name>
</gene>